<dbReference type="RefSeq" id="YP_010648574.1">
    <property type="nucleotide sequence ID" value="NC_070760.1"/>
</dbReference>
<reference evidence="1 2" key="1">
    <citation type="submission" date="2020-10" db="EMBL/GenBank/DDBJ databases">
        <authorList>
            <person name="Abad L.A."/>
            <person name="Alter J."/>
            <person name="Becerra C.Y."/>
            <person name="Boehle J."/>
            <person name="Bustos B."/>
            <person name="Connatser B.I."/>
            <person name="Cutright B."/>
            <person name="Gavin J."/>
            <person name="Gomez A.P."/>
            <person name="Grabar K."/>
            <person name="Hur E.Y."/>
            <person name="Ioh M.T."/>
            <person name="Joya-Campos L."/>
            <person name="Lauhon H.N."/>
            <person name="Lee S."/>
            <person name="Maranan R.T."/>
            <person name="Park Y.G."/>
            <person name="Priest M."/>
            <person name="Samuels S.O."/>
            <person name="Sarameh Y.J."/>
            <person name="Schreiber J.M."/>
            <person name="Shepard L."/>
            <person name="Sheth K.J."/>
            <person name="Silva C.A."/>
            <person name="Smyers G.M."/>
            <person name="Tam S."/>
            <person name="Tamura C.M."/>
            <person name="Wucher D.E."/>
            <person name="Donachie S.P."/>
            <person name="Reed F.A."/>
            <person name="Palecanda S."/>
            <person name="Chong R.A."/>
            <person name="Porter M.L."/>
            <person name="Garlena R.A."/>
            <person name="Russell D.A."/>
            <person name="Jacobs-Sera D."/>
            <person name="Hatfull G.F."/>
        </authorList>
    </citation>
    <scope>NUCLEOTIDE SEQUENCE [LARGE SCALE GENOMIC DNA]</scope>
</reference>
<proteinExistence type="predicted"/>
<accession>A0A7T3KCB5</accession>
<evidence type="ECO:0000313" key="2">
    <source>
        <dbReference type="Proteomes" id="UP000595472"/>
    </source>
</evidence>
<gene>
    <name evidence="1" type="primary">83</name>
    <name evidence="1" type="ORF">SEA_WOLLYPOG_83</name>
</gene>
<name>A0A7T3KCB5_9CAUD</name>
<dbReference type="EMBL" id="MW055913">
    <property type="protein sequence ID" value="QPX62632.1"/>
    <property type="molecule type" value="Genomic_DNA"/>
</dbReference>
<evidence type="ECO:0000313" key="1">
    <source>
        <dbReference type="EMBL" id="QPX62632.1"/>
    </source>
</evidence>
<dbReference type="KEGG" id="vg:77924011"/>
<sequence>MARREPRSARTAPQYKTVDAVIAEAITSGRDLKGVIEELRDKLVIVVRTDNPANKING</sequence>
<dbReference type="Proteomes" id="UP000595472">
    <property type="component" value="Segment"/>
</dbReference>
<dbReference type="GeneID" id="77924011"/>
<keyword evidence="2" id="KW-1185">Reference proteome</keyword>
<organism evidence="1 2">
    <name type="scientific">Arthrobacter phage Wollypog</name>
    <dbReference type="NCBI Taxonomy" id="2790985"/>
    <lineage>
        <taxon>Viruses</taxon>
        <taxon>Duplodnaviria</taxon>
        <taxon>Heunggongvirae</taxon>
        <taxon>Uroviricota</taxon>
        <taxon>Caudoviricetes</taxon>
        <taxon>Wollypogvirus</taxon>
        <taxon>Wollypogvirus wollypog</taxon>
    </lineage>
</organism>
<protein>
    <submittedName>
        <fullName evidence="1">Uncharacterized protein</fullName>
    </submittedName>
</protein>